<evidence type="ECO:0000313" key="2">
    <source>
        <dbReference type="Proteomes" id="UP000214746"/>
    </source>
</evidence>
<dbReference type="AlphaFoldDB" id="A0A2W1NBE7"/>
<dbReference type="OrthoDB" id="2615180at2"/>
<protein>
    <submittedName>
        <fullName evidence="1">DUF948 domain-containing protein</fullName>
    </submittedName>
</protein>
<dbReference type="PANTHER" id="PTHR40070:SF1">
    <property type="entry name" value="UPF0478 PROTEIN YTXG"/>
    <property type="match status" value="1"/>
</dbReference>
<dbReference type="Pfam" id="PF06103">
    <property type="entry name" value="DUF948"/>
    <property type="match status" value="1"/>
</dbReference>
<dbReference type="Proteomes" id="UP000214746">
    <property type="component" value="Unassembled WGS sequence"/>
</dbReference>
<reference evidence="1" key="1">
    <citation type="submission" date="2018-06" db="EMBL/GenBank/DDBJ databases">
        <title>Paenibacillus xerothermodurans sp. nov. an extremely dry heat resistant spore forming bacterium isolated from the soil of Cape Canaveral, Florida.</title>
        <authorList>
            <person name="Seuylemezian A."/>
            <person name="Kaur N."/>
            <person name="Patil P."/>
            <person name="Patil P."/>
            <person name="Mayilraj S."/>
            <person name="Vaishampayan P."/>
        </authorList>
    </citation>
    <scope>NUCLEOTIDE SEQUENCE [LARGE SCALE GENOMIC DNA]</scope>
    <source>
        <strain evidence="1">ATCC 27380</strain>
    </source>
</reference>
<keyword evidence="2" id="KW-1185">Reference proteome</keyword>
<dbReference type="RefSeq" id="WP_089199869.1">
    <property type="nucleotide sequence ID" value="NZ_NHRJ02000004.1"/>
</dbReference>
<comment type="caution">
    <text evidence="1">The sequence shown here is derived from an EMBL/GenBank/DDBJ whole genome shotgun (WGS) entry which is preliminary data.</text>
</comment>
<dbReference type="EMBL" id="NHRJ02000004">
    <property type="protein sequence ID" value="PZE21010.1"/>
    <property type="molecule type" value="Genomic_DNA"/>
</dbReference>
<gene>
    <name evidence="1" type="ORF">CBW46_010015</name>
</gene>
<dbReference type="InterPro" id="IPR009293">
    <property type="entry name" value="UPF0478"/>
</dbReference>
<evidence type="ECO:0000313" key="1">
    <source>
        <dbReference type="EMBL" id="PZE21010.1"/>
    </source>
</evidence>
<organism evidence="1 2">
    <name type="scientific">Paenibacillus xerothermodurans</name>
    <dbReference type="NCBI Taxonomy" id="1977292"/>
    <lineage>
        <taxon>Bacteria</taxon>
        <taxon>Bacillati</taxon>
        <taxon>Bacillota</taxon>
        <taxon>Bacilli</taxon>
        <taxon>Bacillales</taxon>
        <taxon>Paenibacillaceae</taxon>
        <taxon>Paenibacillus</taxon>
    </lineage>
</organism>
<name>A0A2W1NBE7_PAEXE</name>
<dbReference type="PANTHER" id="PTHR40070">
    <property type="entry name" value="UPF0478 PROTEIN YTXG"/>
    <property type="match status" value="1"/>
</dbReference>
<proteinExistence type="predicted"/>
<sequence>MFWQIGICAACLAIIILIAVVIPAVLAARHAVQETVKTLQHMQMKVEQTAEESRQLAVITQQLLGDVQNRIQRTEAFFQAMDQTGEAAGRFSKSVELVSHTLTDTVLGARNSLHSRQETIREIIDLTTTGMQLWHRWQAQKSSKAAAKDE</sequence>
<accession>A0A2W1NBE7</accession>